<dbReference type="PROSITE" id="PS50104">
    <property type="entry name" value="TIR"/>
    <property type="match status" value="1"/>
</dbReference>
<dbReference type="RefSeq" id="WP_203734976.1">
    <property type="nucleotide sequence ID" value="NZ_BAAATX010000033.1"/>
</dbReference>
<dbReference type="SUPFAM" id="SSF52200">
    <property type="entry name" value="Toll/Interleukin receptor TIR domain"/>
    <property type="match status" value="1"/>
</dbReference>
<sequence length="214" mass="23872">MTAWDELSGGLIAPVFFVSYAHVRDLRLPAPPADRDGFVLRFFSDLSLNVNELLSPPIGVDPGFIDRTIGGGDRWRPELLEAAVTCQVLVPLLSPAYLQSQWCARELKLFTARRVIARATGMPGHVSAVVPVLWVPTERSGMPAVIREFQHFDPLGLAKPELAADYRDNGIYGLLRTKQDEAYHHVVWRLAMRIREIFLTYHVEVGAAPVEEAS</sequence>
<organism evidence="2 3">
    <name type="scientific">Paractinoplanes durhamensis</name>
    <dbReference type="NCBI Taxonomy" id="113563"/>
    <lineage>
        <taxon>Bacteria</taxon>
        <taxon>Bacillati</taxon>
        <taxon>Actinomycetota</taxon>
        <taxon>Actinomycetes</taxon>
        <taxon>Micromonosporales</taxon>
        <taxon>Micromonosporaceae</taxon>
        <taxon>Paractinoplanes</taxon>
    </lineage>
</organism>
<dbReference type="Pfam" id="PF13676">
    <property type="entry name" value="TIR_2"/>
    <property type="match status" value="1"/>
</dbReference>
<evidence type="ECO:0000313" key="2">
    <source>
        <dbReference type="EMBL" id="GIE07130.1"/>
    </source>
</evidence>
<gene>
    <name evidence="2" type="ORF">Adu01nite_84800</name>
</gene>
<evidence type="ECO:0000259" key="1">
    <source>
        <dbReference type="PROSITE" id="PS50104"/>
    </source>
</evidence>
<evidence type="ECO:0000313" key="3">
    <source>
        <dbReference type="Proteomes" id="UP000637628"/>
    </source>
</evidence>
<accession>A0ABQ3ZBD7</accession>
<dbReference type="InterPro" id="IPR035897">
    <property type="entry name" value="Toll_tir_struct_dom_sf"/>
</dbReference>
<dbReference type="InterPro" id="IPR047603">
    <property type="entry name" value="FxsC_N"/>
</dbReference>
<comment type="caution">
    <text evidence="2">The sequence shown here is derived from an EMBL/GenBank/DDBJ whole genome shotgun (WGS) entry which is preliminary data.</text>
</comment>
<keyword evidence="3" id="KW-1185">Reference proteome</keyword>
<protein>
    <recommendedName>
        <fullName evidence="1">TIR domain-containing protein</fullName>
    </recommendedName>
</protein>
<name>A0ABQ3ZBD7_9ACTN</name>
<dbReference type="Proteomes" id="UP000637628">
    <property type="component" value="Unassembled WGS sequence"/>
</dbReference>
<reference evidence="2 3" key="1">
    <citation type="submission" date="2021-01" db="EMBL/GenBank/DDBJ databases">
        <title>Whole genome shotgun sequence of Actinoplanes durhamensis NBRC 14914.</title>
        <authorList>
            <person name="Komaki H."/>
            <person name="Tamura T."/>
        </authorList>
    </citation>
    <scope>NUCLEOTIDE SEQUENCE [LARGE SCALE GENOMIC DNA]</scope>
    <source>
        <strain evidence="2 3">NBRC 14914</strain>
    </source>
</reference>
<dbReference type="Gene3D" id="3.40.50.10140">
    <property type="entry name" value="Toll/interleukin-1 receptor homology (TIR) domain"/>
    <property type="match status" value="1"/>
</dbReference>
<feature type="domain" description="TIR" evidence="1">
    <location>
        <begin position="12"/>
        <end position="179"/>
    </location>
</feature>
<dbReference type="InterPro" id="IPR000157">
    <property type="entry name" value="TIR_dom"/>
</dbReference>
<proteinExistence type="predicted"/>
<dbReference type="NCBIfam" id="NF040588">
    <property type="entry name" value="FxsC_Nterm"/>
    <property type="match status" value="1"/>
</dbReference>
<dbReference type="EMBL" id="BOML01000072">
    <property type="protein sequence ID" value="GIE07130.1"/>
    <property type="molecule type" value="Genomic_DNA"/>
</dbReference>